<dbReference type="InterPro" id="IPR014818">
    <property type="entry name" value="Phage/plasmid_primase_P4_C"/>
</dbReference>
<sequence>MGAVGLKIIPSTIVSSGCGADRKRKSVNHRLDANAVEEMLQLRVKSKGPGSSAASAYDVGSSGILSTWMSQLLLDFEDEEAIGERPPAASLKELYDPTYGVMPNRKWGEQLLYRDAERRRSVCDVADIVMALEEGPLSEMLAYGDGAANTTRVYISREGSGIWERAAQTSNRAHELIRTVNDLAIRLHKLVINPVKSLARRLTRVAMEDANHQEEVKRHLTQVEDHLRYLMWLYEKALRNPTFRNQVLDSVVTSRVLSTSVREDELDAAQWCLPFEDGVYDIREGRLLRDSAARLKLQTKTVGYEYEKMMEASEGEAWEEYDAFMSRIFSSCPKIRRYLMEMFAGGAANENLQVILFHYNVQGSNGKSTLFSLVRKAFGELMMKCSSSLIVSPTHTSSGGPNEDLASIKGTRGVQITEPSNLQKLSVSAIKELTGGDEQVARRCHEHKTTFVYRGTIHVACNNVPKLDDMDGGIQRRVRIIPYGSRFVVKSSSTSSQELPAHTYYRLSGVEEKFETWKHCLMREILTVAREKAEKLKAEPDGDWHDEVPPEVVEATKDLIHRESLISAFVSRRLRYTGDRNEIVKLSELKQWVTTFCHRKRREVPKKMKDQLIVELGPMEITSNHGVRNYWRGWCLIEPPPRGEETDDEEDDTGGGAVPP</sequence>
<evidence type="ECO:0000313" key="6">
    <source>
        <dbReference type="EMBL" id="GAX86205.1"/>
    </source>
</evidence>
<evidence type="ECO:0000256" key="1">
    <source>
        <dbReference type="ARBA" id="ARBA00022741"/>
    </source>
</evidence>
<organism evidence="6 7">
    <name type="scientific">Chlamydomonas eustigma</name>
    <dbReference type="NCBI Taxonomy" id="1157962"/>
    <lineage>
        <taxon>Eukaryota</taxon>
        <taxon>Viridiplantae</taxon>
        <taxon>Chlorophyta</taxon>
        <taxon>core chlorophytes</taxon>
        <taxon>Chlorophyceae</taxon>
        <taxon>CS clade</taxon>
        <taxon>Chlamydomonadales</taxon>
        <taxon>Chlamydomonadaceae</taxon>
        <taxon>Chlamydomonas</taxon>
    </lineage>
</organism>
<dbReference type="EMBL" id="BEGY01000243">
    <property type="protein sequence ID" value="GAX86205.1"/>
    <property type="molecule type" value="Genomic_DNA"/>
</dbReference>
<dbReference type="Proteomes" id="UP000232323">
    <property type="component" value="Unassembled WGS sequence"/>
</dbReference>
<proteinExistence type="predicted"/>
<dbReference type="InterPro" id="IPR051620">
    <property type="entry name" value="ORF904-like_C"/>
</dbReference>
<gene>
    <name evidence="6" type="ORF">CEUSTIGMA_g13619.t1</name>
</gene>
<dbReference type="AlphaFoldDB" id="A0A250XT17"/>
<evidence type="ECO:0000256" key="4">
    <source>
        <dbReference type="SAM" id="MobiDB-lite"/>
    </source>
</evidence>
<dbReference type="InterPro" id="IPR014015">
    <property type="entry name" value="Helicase_SF3_DNA-vir"/>
</dbReference>
<dbReference type="OrthoDB" id="2134729at2759"/>
<name>A0A250XT17_9CHLO</name>
<dbReference type="PANTHER" id="PTHR35372">
    <property type="entry name" value="ATP BINDING PROTEIN-RELATED"/>
    <property type="match status" value="1"/>
</dbReference>
<dbReference type="Gene3D" id="3.40.50.300">
    <property type="entry name" value="P-loop containing nucleotide triphosphate hydrolases"/>
    <property type="match status" value="1"/>
</dbReference>
<keyword evidence="7" id="KW-1185">Reference proteome</keyword>
<comment type="caution">
    <text evidence="6">The sequence shown here is derived from an EMBL/GenBank/DDBJ whole genome shotgun (WGS) entry which is preliminary data.</text>
</comment>
<evidence type="ECO:0000313" key="7">
    <source>
        <dbReference type="Proteomes" id="UP000232323"/>
    </source>
</evidence>
<protein>
    <recommendedName>
        <fullName evidence="5">SF3 helicase domain-containing protein</fullName>
    </recommendedName>
</protein>
<keyword evidence="3" id="KW-0067">ATP-binding</keyword>
<dbReference type="PROSITE" id="PS51206">
    <property type="entry name" value="SF3_HELICASE_1"/>
    <property type="match status" value="1"/>
</dbReference>
<feature type="region of interest" description="Disordered" evidence="4">
    <location>
        <begin position="640"/>
        <end position="660"/>
    </location>
</feature>
<dbReference type="PANTHER" id="PTHR35372:SF2">
    <property type="entry name" value="SF3 HELICASE DOMAIN-CONTAINING PROTEIN"/>
    <property type="match status" value="1"/>
</dbReference>
<accession>A0A250XT17</accession>
<keyword evidence="2" id="KW-0378">Hydrolase</keyword>
<evidence type="ECO:0000259" key="5">
    <source>
        <dbReference type="PROSITE" id="PS51206"/>
    </source>
</evidence>
<keyword evidence="1" id="KW-0547">Nucleotide-binding</keyword>
<dbReference type="GO" id="GO:0016787">
    <property type="term" value="F:hydrolase activity"/>
    <property type="evidence" value="ECO:0007669"/>
    <property type="project" value="UniProtKB-KW"/>
</dbReference>
<reference evidence="6 7" key="1">
    <citation type="submission" date="2017-08" db="EMBL/GenBank/DDBJ databases">
        <title>Acidophilic green algal genome provides insights into adaptation to an acidic environment.</title>
        <authorList>
            <person name="Hirooka S."/>
            <person name="Hirose Y."/>
            <person name="Kanesaki Y."/>
            <person name="Higuchi S."/>
            <person name="Fujiwara T."/>
            <person name="Onuma R."/>
            <person name="Era A."/>
            <person name="Ohbayashi R."/>
            <person name="Uzuka A."/>
            <person name="Nozaki H."/>
            <person name="Yoshikawa H."/>
            <person name="Miyagishima S.Y."/>
        </authorList>
    </citation>
    <scope>NUCLEOTIDE SEQUENCE [LARGE SCALE GENOMIC DNA]</scope>
    <source>
        <strain evidence="6 7">NIES-2499</strain>
    </source>
</reference>
<evidence type="ECO:0000256" key="2">
    <source>
        <dbReference type="ARBA" id="ARBA00022801"/>
    </source>
</evidence>
<feature type="domain" description="SF3 helicase" evidence="5">
    <location>
        <begin position="320"/>
        <end position="496"/>
    </location>
</feature>
<evidence type="ECO:0000256" key="3">
    <source>
        <dbReference type="ARBA" id="ARBA00022840"/>
    </source>
</evidence>
<dbReference type="GO" id="GO:0005524">
    <property type="term" value="F:ATP binding"/>
    <property type="evidence" value="ECO:0007669"/>
    <property type="project" value="UniProtKB-KW"/>
</dbReference>
<dbReference type="InterPro" id="IPR027417">
    <property type="entry name" value="P-loop_NTPase"/>
</dbReference>
<dbReference type="Pfam" id="PF08706">
    <property type="entry name" value="D5_N"/>
    <property type="match status" value="1"/>
</dbReference>
<dbReference type="PROSITE" id="PS51257">
    <property type="entry name" value="PROKAR_LIPOPROTEIN"/>
    <property type="match status" value="1"/>
</dbReference>